<evidence type="ECO:0000313" key="2">
    <source>
        <dbReference type="EMBL" id="OGE52236.1"/>
    </source>
</evidence>
<dbReference type="Proteomes" id="UP000177622">
    <property type="component" value="Unassembled WGS sequence"/>
</dbReference>
<gene>
    <name evidence="2" type="ORF">PENARI_c011G12507</name>
</gene>
<feature type="chain" id="PRO_5009519566" evidence="1">
    <location>
        <begin position="20"/>
        <end position="211"/>
    </location>
</feature>
<proteinExistence type="predicted"/>
<feature type="signal peptide" evidence="1">
    <location>
        <begin position="1"/>
        <end position="19"/>
    </location>
</feature>
<dbReference type="AlphaFoldDB" id="A0A1F5LGP0"/>
<reference evidence="2 3" key="1">
    <citation type="journal article" date="2016" name="Sci. Rep.">
        <title>Penicillium arizonense, a new, genome sequenced fungal species, reveals a high chemical diversity in secreted metabolites.</title>
        <authorList>
            <person name="Grijseels S."/>
            <person name="Nielsen J.C."/>
            <person name="Randelovic M."/>
            <person name="Nielsen J."/>
            <person name="Nielsen K.F."/>
            <person name="Workman M."/>
            <person name="Frisvad J.C."/>
        </authorList>
    </citation>
    <scope>NUCLEOTIDE SEQUENCE [LARGE SCALE GENOMIC DNA]</scope>
    <source>
        <strain evidence="2 3">CBS 141311</strain>
    </source>
</reference>
<dbReference type="GeneID" id="34577506"/>
<accession>A0A1F5LGP0</accession>
<evidence type="ECO:0000256" key="1">
    <source>
        <dbReference type="SAM" id="SignalP"/>
    </source>
</evidence>
<name>A0A1F5LGP0_PENAI</name>
<comment type="caution">
    <text evidence="2">The sequence shown here is derived from an EMBL/GenBank/DDBJ whole genome shotgun (WGS) entry which is preliminary data.</text>
</comment>
<protein>
    <submittedName>
        <fullName evidence="2">Uncharacterized protein</fullName>
    </submittedName>
</protein>
<sequence>MLLLSIIRLFLASAVVCSAQPLEARQSTSSFNLYAYGEGISGLPVFYKDGISLQQLTFIIKGGLIVVSFTGTAQVVDLSKIDTSPMTQVYFTYSDSSSSTWVAHPRSTDTTTIASSAPFTTNLIYLAQGDTANQVSFTGTSETARSGKLTDVWSLYGNYVLVSVSGANFYAKSTGTDGLYSLLWSTSAEAMTDTISLTLRTIEPATQSVLS</sequence>
<dbReference type="RefSeq" id="XP_022487678.1">
    <property type="nucleotide sequence ID" value="XM_022632772.1"/>
</dbReference>
<dbReference type="EMBL" id="LXJU01000011">
    <property type="protein sequence ID" value="OGE52236.1"/>
    <property type="molecule type" value="Genomic_DNA"/>
</dbReference>
<keyword evidence="1" id="KW-0732">Signal</keyword>
<evidence type="ECO:0000313" key="3">
    <source>
        <dbReference type="Proteomes" id="UP000177622"/>
    </source>
</evidence>
<keyword evidence="3" id="KW-1185">Reference proteome</keyword>
<dbReference type="OrthoDB" id="5230873at2759"/>
<organism evidence="2 3">
    <name type="scientific">Penicillium arizonense</name>
    <dbReference type="NCBI Taxonomy" id="1835702"/>
    <lineage>
        <taxon>Eukaryota</taxon>
        <taxon>Fungi</taxon>
        <taxon>Dikarya</taxon>
        <taxon>Ascomycota</taxon>
        <taxon>Pezizomycotina</taxon>
        <taxon>Eurotiomycetes</taxon>
        <taxon>Eurotiomycetidae</taxon>
        <taxon>Eurotiales</taxon>
        <taxon>Aspergillaceae</taxon>
        <taxon>Penicillium</taxon>
    </lineage>
</organism>